<reference evidence="2" key="4">
    <citation type="submission" date="2019-03" db="UniProtKB">
        <authorList>
            <consortium name="EnsemblPlants"/>
        </authorList>
    </citation>
    <scope>IDENTIFICATION</scope>
</reference>
<dbReference type="EnsemblPlants" id="AET6Gv20044100.4">
    <property type="protein sequence ID" value="AET6Gv20044100.4"/>
    <property type="gene ID" value="AET6Gv20044100"/>
</dbReference>
<sequence length="39" mass="4634">MTRVVMFLEHWDWALVSFFINVQFSILKCAYFCTGSLKT</sequence>
<reference evidence="2" key="3">
    <citation type="journal article" date="2017" name="Nature">
        <title>Genome sequence of the progenitor of the wheat D genome Aegilops tauschii.</title>
        <authorList>
            <person name="Luo M.C."/>
            <person name="Gu Y.Q."/>
            <person name="Puiu D."/>
            <person name="Wang H."/>
            <person name="Twardziok S.O."/>
            <person name="Deal K.R."/>
            <person name="Huo N."/>
            <person name="Zhu T."/>
            <person name="Wang L."/>
            <person name="Wang Y."/>
            <person name="McGuire P.E."/>
            <person name="Liu S."/>
            <person name="Long H."/>
            <person name="Ramasamy R.K."/>
            <person name="Rodriguez J.C."/>
            <person name="Van S.L."/>
            <person name="Yuan L."/>
            <person name="Wang Z."/>
            <person name="Xia Z."/>
            <person name="Xiao L."/>
            <person name="Anderson O.D."/>
            <person name="Ouyang S."/>
            <person name="Liang Y."/>
            <person name="Zimin A.V."/>
            <person name="Pertea G."/>
            <person name="Qi P."/>
            <person name="Bennetzen J.L."/>
            <person name="Dai X."/>
            <person name="Dawson M.W."/>
            <person name="Muller H.G."/>
            <person name="Kugler K."/>
            <person name="Rivarola-Duarte L."/>
            <person name="Spannagl M."/>
            <person name="Mayer K.F.X."/>
            <person name="Lu F.H."/>
            <person name="Bevan M.W."/>
            <person name="Leroy P."/>
            <person name="Li P."/>
            <person name="You F.M."/>
            <person name="Sun Q."/>
            <person name="Liu Z."/>
            <person name="Lyons E."/>
            <person name="Wicker T."/>
            <person name="Salzberg S.L."/>
            <person name="Devos K.M."/>
            <person name="Dvorak J."/>
        </authorList>
    </citation>
    <scope>NUCLEOTIDE SEQUENCE [LARGE SCALE GENOMIC DNA]</scope>
    <source>
        <strain evidence="2">cv. AL8/78</strain>
    </source>
</reference>
<keyword evidence="1" id="KW-0472">Membrane</keyword>
<evidence type="ECO:0000313" key="2">
    <source>
        <dbReference type="EnsemblPlants" id="AET6Gv20044100.4"/>
    </source>
</evidence>
<keyword evidence="1" id="KW-0812">Transmembrane</keyword>
<keyword evidence="3" id="KW-1185">Reference proteome</keyword>
<dbReference type="Proteomes" id="UP000015105">
    <property type="component" value="Chromosome 6D"/>
</dbReference>
<proteinExistence type="predicted"/>
<reference evidence="2" key="5">
    <citation type="journal article" date="2021" name="G3 (Bethesda)">
        <title>Aegilops tauschii genome assembly Aet v5.0 features greater sequence contiguity and improved annotation.</title>
        <authorList>
            <person name="Wang L."/>
            <person name="Zhu T."/>
            <person name="Rodriguez J.C."/>
            <person name="Deal K.R."/>
            <person name="Dubcovsky J."/>
            <person name="McGuire P.E."/>
            <person name="Lux T."/>
            <person name="Spannagl M."/>
            <person name="Mayer K.F.X."/>
            <person name="Baldrich P."/>
            <person name="Meyers B.C."/>
            <person name="Huo N."/>
            <person name="Gu Y.Q."/>
            <person name="Zhou H."/>
            <person name="Devos K.M."/>
            <person name="Bennetzen J.L."/>
            <person name="Unver T."/>
            <person name="Budak H."/>
            <person name="Gulick P.J."/>
            <person name="Galiba G."/>
            <person name="Kalapos B."/>
            <person name="Nelson D.R."/>
            <person name="Li P."/>
            <person name="You F.M."/>
            <person name="Luo M.C."/>
            <person name="Dvorak J."/>
        </authorList>
    </citation>
    <scope>NUCLEOTIDE SEQUENCE [LARGE SCALE GENOMIC DNA]</scope>
    <source>
        <strain evidence="2">cv. AL8/78</strain>
    </source>
</reference>
<evidence type="ECO:0000256" key="1">
    <source>
        <dbReference type="SAM" id="Phobius"/>
    </source>
</evidence>
<feature type="transmembrane region" description="Helical" evidence="1">
    <location>
        <begin position="13"/>
        <end position="33"/>
    </location>
</feature>
<dbReference type="Gramene" id="AET6Gv20044100.4">
    <property type="protein sequence ID" value="AET6Gv20044100.4"/>
    <property type="gene ID" value="AET6Gv20044100"/>
</dbReference>
<accession>A0A453MR30</accession>
<organism evidence="2 3">
    <name type="scientific">Aegilops tauschii subsp. strangulata</name>
    <name type="common">Goatgrass</name>
    <dbReference type="NCBI Taxonomy" id="200361"/>
    <lineage>
        <taxon>Eukaryota</taxon>
        <taxon>Viridiplantae</taxon>
        <taxon>Streptophyta</taxon>
        <taxon>Embryophyta</taxon>
        <taxon>Tracheophyta</taxon>
        <taxon>Spermatophyta</taxon>
        <taxon>Magnoliopsida</taxon>
        <taxon>Liliopsida</taxon>
        <taxon>Poales</taxon>
        <taxon>Poaceae</taxon>
        <taxon>BOP clade</taxon>
        <taxon>Pooideae</taxon>
        <taxon>Triticodae</taxon>
        <taxon>Triticeae</taxon>
        <taxon>Triticinae</taxon>
        <taxon>Aegilops</taxon>
    </lineage>
</organism>
<reference evidence="3" key="1">
    <citation type="journal article" date="2014" name="Science">
        <title>Ancient hybridizations among the ancestral genomes of bread wheat.</title>
        <authorList>
            <consortium name="International Wheat Genome Sequencing Consortium,"/>
            <person name="Marcussen T."/>
            <person name="Sandve S.R."/>
            <person name="Heier L."/>
            <person name="Spannagl M."/>
            <person name="Pfeifer M."/>
            <person name="Jakobsen K.S."/>
            <person name="Wulff B.B."/>
            <person name="Steuernagel B."/>
            <person name="Mayer K.F."/>
            <person name="Olsen O.A."/>
        </authorList>
    </citation>
    <scope>NUCLEOTIDE SEQUENCE [LARGE SCALE GENOMIC DNA]</scope>
    <source>
        <strain evidence="3">cv. AL8/78</strain>
    </source>
</reference>
<keyword evidence="1" id="KW-1133">Transmembrane helix</keyword>
<dbReference type="AlphaFoldDB" id="A0A453MR30"/>
<reference evidence="3" key="2">
    <citation type="journal article" date="2017" name="Nat. Plants">
        <title>The Aegilops tauschii genome reveals multiple impacts of transposons.</title>
        <authorList>
            <person name="Zhao G."/>
            <person name="Zou C."/>
            <person name="Li K."/>
            <person name="Wang K."/>
            <person name="Li T."/>
            <person name="Gao L."/>
            <person name="Zhang X."/>
            <person name="Wang H."/>
            <person name="Yang Z."/>
            <person name="Liu X."/>
            <person name="Jiang W."/>
            <person name="Mao L."/>
            <person name="Kong X."/>
            <person name="Jiao Y."/>
            <person name="Jia J."/>
        </authorList>
    </citation>
    <scope>NUCLEOTIDE SEQUENCE [LARGE SCALE GENOMIC DNA]</scope>
    <source>
        <strain evidence="3">cv. AL8/78</strain>
    </source>
</reference>
<protein>
    <submittedName>
        <fullName evidence="2">Uncharacterized protein</fullName>
    </submittedName>
</protein>
<evidence type="ECO:0000313" key="3">
    <source>
        <dbReference type="Proteomes" id="UP000015105"/>
    </source>
</evidence>
<name>A0A453MR30_AEGTS</name>